<name>A0A2P2P4T7_RHIMU</name>
<organism evidence="1">
    <name type="scientific">Rhizophora mucronata</name>
    <name type="common">Asiatic mangrove</name>
    <dbReference type="NCBI Taxonomy" id="61149"/>
    <lineage>
        <taxon>Eukaryota</taxon>
        <taxon>Viridiplantae</taxon>
        <taxon>Streptophyta</taxon>
        <taxon>Embryophyta</taxon>
        <taxon>Tracheophyta</taxon>
        <taxon>Spermatophyta</taxon>
        <taxon>Magnoliopsida</taxon>
        <taxon>eudicotyledons</taxon>
        <taxon>Gunneridae</taxon>
        <taxon>Pentapetalae</taxon>
        <taxon>rosids</taxon>
        <taxon>fabids</taxon>
        <taxon>Malpighiales</taxon>
        <taxon>Rhizophoraceae</taxon>
        <taxon>Rhizophora</taxon>
    </lineage>
</organism>
<dbReference type="EMBL" id="GGEC01069281">
    <property type="protein sequence ID" value="MBX49765.1"/>
    <property type="molecule type" value="Transcribed_RNA"/>
</dbReference>
<accession>A0A2P2P4T7</accession>
<proteinExistence type="predicted"/>
<sequence>MNHLSRPSGHFKLTKFQKFQISFLGLYNLMKIKDDHTNAAR</sequence>
<evidence type="ECO:0000313" key="1">
    <source>
        <dbReference type="EMBL" id="MBX49765.1"/>
    </source>
</evidence>
<reference evidence="1" key="1">
    <citation type="submission" date="2018-02" db="EMBL/GenBank/DDBJ databases">
        <title>Rhizophora mucronata_Transcriptome.</title>
        <authorList>
            <person name="Meera S.P."/>
            <person name="Sreeshan A."/>
            <person name="Augustine A."/>
        </authorList>
    </citation>
    <scope>NUCLEOTIDE SEQUENCE</scope>
    <source>
        <tissue evidence="1">Leaf</tissue>
    </source>
</reference>
<protein>
    <submittedName>
        <fullName evidence="1">Uncharacterized protein</fullName>
    </submittedName>
</protein>
<dbReference type="AlphaFoldDB" id="A0A2P2P4T7"/>